<comment type="caution">
    <text evidence="6">The sequence shown here is derived from an EMBL/GenBank/DDBJ whole genome shotgun (WGS) entry which is preliminary data.</text>
</comment>
<keyword evidence="2" id="KW-0719">Serine esterase</keyword>
<dbReference type="PROSITE" id="PS01133">
    <property type="entry name" value="UPF0017"/>
    <property type="match status" value="1"/>
</dbReference>
<evidence type="ECO:0000256" key="4">
    <source>
        <dbReference type="PIRSR" id="PIRSR005211-1"/>
    </source>
</evidence>
<dbReference type="InterPro" id="IPR029058">
    <property type="entry name" value="AB_hydrolase_fold"/>
</dbReference>
<feature type="active site" description="Charge relay system" evidence="4">
    <location>
        <position position="364"/>
    </location>
</feature>
<organism evidence="6 7">
    <name type="scientific">Allorhodopirellula solitaria</name>
    <dbReference type="NCBI Taxonomy" id="2527987"/>
    <lineage>
        <taxon>Bacteria</taxon>
        <taxon>Pseudomonadati</taxon>
        <taxon>Planctomycetota</taxon>
        <taxon>Planctomycetia</taxon>
        <taxon>Pirellulales</taxon>
        <taxon>Pirellulaceae</taxon>
        <taxon>Allorhodopirellula</taxon>
    </lineage>
</organism>
<name>A0A5C5XRW4_9BACT</name>
<dbReference type="InterPro" id="IPR022742">
    <property type="entry name" value="Hydrolase_4"/>
</dbReference>
<keyword evidence="3 6" id="KW-0378">Hydrolase</keyword>
<dbReference type="GO" id="GO:0034338">
    <property type="term" value="F:short-chain carboxylesterase activity"/>
    <property type="evidence" value="ECO:0007669"/>
    <property type="project" value="TreeGrafter"/>
</dbReference>
<sequence length="403" mass="43656">MDSCTTNYAVAQASDAAAVVRDETITSVMDVQAGCRWLAELPIPPFQQHRILRGGHLQTLIGARMGHTDHVGDAVHRCHSIELADGDTLVAHDDEPQNWTPAKGSVLLLHGICGCHSAGYMVRFQRRLNEHGIRTFRLDMRGCGDSAPLCRSITHAGRSEDVLAAIEFIARLVDDVSSPIGALGVSLGANQLLLAAGRVGSGKHTAPVGWDRVGPLLAIAPPMDLQLCSDAMESAKLRFYNWYFIKHLLRRASAPLRERDDYQAMLRLPKPKTLRQFDRQFTAPLAGFDNERDYYRASSAVSVAADIAVPTLIVTSADDPLVPVRSFTTLADRLAQRTQQGTAPKAAGLHHGAVRVHISAAGGHHGFMQRDRTGWTDELVSDFYGSAFASSPARSLTAASDVG</sequence>
<dbReference type="InterPro" id="IPR000952">
    <property type="entry name" value="AB_hydrolase_4_CS"/>
</dbReference>
<proteinExistence type="inferred from homology"/>
<feature type="active site" description="Charge relay system" evidence="4">
    <location>
        <position position="319"/>
    </location>
</feature>
<evidence type="ECO:0000259" key="5">
    <source>
        <dbReference type="Pfam" id="PF12146"/>
    </source>
</evidence>
<dbReference type="Proteomes" id="UP000318053">
    <property type="component" value="Unassembled WGS sequence"/>
</dbReference>
<feature type="domain" description="Serine aminopeptidase S33" evidence="5">
    <location>
        <begin position="101"/>
        <end position="338"/>
    </location>
</feature>
<keyword evidence="7" id="KW-1185">Reference proteome</keyword>
<dbReference type="InterPro" id="IPR050960">
    <property type="entry name" value="AB_hydrolase_4_sf"/>
</dbReference>
<comment type="similarity">
    <text evidence="1">Belongs to the AB hydrolase superfamily. AB hydrolase 4 family.</text>
</comment>
<dbReference type="PANTHER" id="PTHR10794">
    <property type="entry name" value="ABHYDROLASE DOMAIN-CONTAINING PROTEIN"/>
    <property type="match status" value="1"/>
</dbReference>
<evidence type="ECO:0000256" key="2">
    <source>
        <dbReference type="ARBA" id="ARBA00022487"/>
    </source>
</evidence>
<dbReference type="AlphaFoldDB" id="A0A5C5XRW4"/>
<dbReference type="Pfam" id="PF12146">
    <property type="entry name" value="Hydrolase_4"/>
    <property type="match status" value="1"/>
</dbReference>
<dbReference type="PIRSF" id="PIRSF005211">
    <property type="entry name" value="Ab_hydro_YheT"/>
    <property type="match status" value="1"/>
</dbReference>
<dbReference type="GO" id="GO:0047372">
    <property type="term" value="F:monoacylglycerol lipase activity"/>
    <property type="evidence" value="ECO:0007669"/>
    <property type="project" value="TreeGrafter"/>
</dbReference>
<protein>
    <submittedName>
        <fullName evidence="6">Putative hydrolase</fullName>
    </submittedName>
</protein>
<evidence type="ECO:0000256" key="1">
    <source>
        <dbReference type="ARBA" id="ARBA00010884"/>
    </source>
</evidence>
<reference evidence="6 7" key="1">
    <citation type="submission" date="2019-02" db="EMBL/GenBank/DDBJ databases">
        <title>Deep-cultivation of Planctomycetes and their phenomic and genomic characterization uncovers novel biology.</title>
        <authorList>
            <person name="Wiegand S."/>
            <person name="Jogler M."/>
            <person name="Boedeker C."/>
            <person name="Pinto D."/>
            <person name="Vollmers J."/>
            <person name="Rivas-Marin E."/>
            <person name="Kohn T."/>
            <person name="Peeters S.H."/>
            <person name="Heuer A."/>
            <person name="Rast P."/>
            <person name="Oberbeckmann S."/>
            <person name="Bunk B."/>
            <person name="Jeske O."/>
            <person name="Meyerdierks A."/>
            <person name="Storesund J.E."/>
            <person name="Kallscheuer N."/>
            <person name="Luecker S."/>
            <person name="Lage O.M."/>
            <person name="Pohl T."/>
            <person name="Merkel B.J."/>
            <person name="Hornburger P."/>
            <person name="Mueller R.-W."/>
            <person name="Bruemmer F."/>
            <person name="Labrenz M."/>
            <person name="Spormann A.M."/>
            <person name="Op Den Camp H."/>
            <person name="Overmann J."/>
            <person name="Amann R."/>
            <person name="Jetten M.S.M."/>
            <person name="Mascher T."/>
            <person name="Medema M.H."/>
            <person name="Devos D.P."/>
            <person name="Kaster A.-K."/>
            <person name="Ovreas L."/>
            <person name="Rohde M."/>
            <person name="Galperin M.Y."/>
            <person name="Jogler C."/>
        </authorList>
    </citation>
    <scope>NUCLEOTIDE SEQUENCE [LARGE SCALE GENOMIC DNA]</scope>
    <source>
        <strain evidence="6 7">CA85</strain>
    </source>
</reference>
<feature type="active site" description="Charge relay system" evidence="4">
    <location>
        <position position="186"/>
    </location>
</feature>
<accession>A0A5C5XRW4</accession>
<dbReference type="EMBL" id="SJPK01000006">
    <property type="protein sequence ID" value="TWT65986.1"/>
    <property type="molecule type" value="Genomic_DNA"/>
</dbReference>
<dbReference type="InterPro" id="IPR012020">
    <property type="entry name" value="ABHD4"/>
</dbReference>
<evidence type="ECO:0000313" key="6">
    <source>
        <dbReference type="EMBL" id="TWT65986.1"/>
    </source>
</evidence>
<dbReference type="Gene3D" id="3.40.50.1820">
    <property type="entry name" value="alpha/beta hydrolase"/>
    <property type="match status" value="1"/>
</dbReference>
<evidence type="ECO:0000256" key="3">
    <source>
        <dbReference type="ARBA" id="ARBA00022801"/>
    </source>
</evidence>
<dbReference type="SUPFAM" id="SSF53474">
    <property type="entry name" value="alpha/beta-Hydrolases"/>
    <property type="match status" value="1"/>
</dbReference>
<gene>
    <name evidence="6" type="ORF">CA85_28450</name>
</gene>
<evidence type="ECO:0000313" key="7">
    <source>
        <dbReference type="Proteomes" id="UP000318053"/>
    </source>
</evidence>
<dbReference type="PANTHER" id="PTHR10794:SF94">
    <property type="entry name" value="ESTERASE YHET-RELATED"/>
    <property type="match status" value="1"/>
</dbReference>